<proteinExistence type="predicted"/>
<dbReference type="CDD" id="cd06223">
    <property type="entry name" value="PRTases_typeI"/>
    <property type="match status" value="1"/>
</dbReference>
<dbReference type="PANTHER" id="PTHR43363:SF1">
    <property type="entry name" value="HYPOXANTHINE-GUANINE PHOSPHORIBOSYLTRANSFERASE"/>
    <property type="match status" value="1"/>
</dbReference>
<comment type="caution">
    <text evidence="4">The sequence shown here is derived from an EMBL/GenBank/DDBJ whole genome shotgun (WGS) entry which is preliminary data.</text>
</comment>
<sequence>MNWDIFTDEMKKLGEKIDYQPDCIVGIARGGVIPAVLLSQQLLVMDMYVLKVRVEGNERKVLAEVFTNISNKKILLVEDMLETGKSMSTAKNYLESKGAEVRTACLYIMPHTECKPKYYLKEVPKVAHFPWE</sequence>
<name>A0A1F7VF22_9BACT</name>
<dbReference type="InterPro" id="IPR029057">
    <property type="entry name" value="PRTase-like"/>
</dbReference>
<dbReference type="SUPFAM" id="SSF53271">
    <property type="entry name" value="PRTase-like"/>
    <property type="match status" value="1"/>
</dbReference>
<keyword evidence="2" id="KW-0808">Transferase</keyword>
<dbReference type="Proteomes" id="UP000178264">
    <property type="component" value="Unassembled WGS sequence"/>
</dbReference>
<evidence type="ECO:0000259" key="3">
    <source>
        <dbReference type="Pfam" id="PF00156"/>
    </source>
</evidence>
<keyword evidence="1" id="KW-0328">Glycosyltransferase</keyword>
<protein>
    <recommendedName>
        <fullName evidence="3">Phosphoribosyltransferase domain-containing protein</fullName>
    </recommendedName>
</protein>
<dbReference type="Pfam" id="PF00156">
    <property type="entry name" value="Pribosyltran"/>
    <property type="match status" value="1"/>
</dbReference>
<reference evidence="4 5" key="1">
    <citation type="journal article" date="2016" name="Nat. Commun.">
        <title>Thousands of microbial genomes shed light on interconnected biogeochemical processes in an aquifer system.</title>
        <authorList>
            <person name="Anantharaman K."/>
            <person name="Brown C.T."/>
            <person name="Hug L.A."/>
            <person name="Sharon I."/>
            <person name="Castelle C.J."/>
            <person name="Probst A.J."/>
            <person name="Thomas B.C."/>
            <person name="Singh A."/>
            <person name="Wilkins M.J."/>
            <person name="Karaoz U."/>
            <person name="Brodie E.L."/>
            <person name="Williams K.H."/>
            <person name="Hubbard S.S."/>
            <person name="Banfield J.F."/>
        </authorList>
    </citation>
    <scope>NUCLEOTIDE SEQUENCE [LARGE SCALE GENOMIC DNA]</scope>
</reference>
<accession>A0A1F7VF22</accession>
<gene>
    <name evidence="4" type="ORF">A3I42_02925</name>
</gene>
<organism evidence="4 5">
    <name type="scientific">Candidatus Uhrbacteria bacterium RIFCSPLOWO2_02_FULL_49_11</name>
    <dbReference type="NCBI Taxonomy" id="1802409"/>
    <lineage>
        <taxon>Bacteria</taxon>
        <taxon>Candidatus Uhriibacteriota</taxon>
    </lineage>
</organism>
<evidence type="ECO:0000313" key="5">
    <source>
        <dbReference type="Proteomes" id="UP000178264"/>
    </source>
</evidence>
<evidence type="ECO:0000256" key="2">
    <source>
        <dbReference type="ARBA" id="ARBA00022679"/>
    </source>
</evidence>
<dbReference type="Gene3D" id="3.40.50.2020">
    <property type="match status" value="1"/>
</dbReference>
<dbReference type="PANTHER" id="PTHR43363">
    <property type="entry name" value="HYPOXANTHINE PHOSPHORIBOSYLTRANSFERASE"/>
    <property type="match status" value="1"/>
</dbReference>
<dbReference type="GO" id="GO:0016757">
    <property type="term" value="F:glycosyltransferase activity"/>
    <property type="evidence" value="ECO:0007669"/>
    <property type="project" value="UniProtKB-KW"/>
</dbReference>
<evidence type="ECO:0000256" key="1">
    <source>
        <dbReference type="ARBA" id="ARBA00022676"/>
    </source>
</evidence>
<dbReference type="InterPro" id="IPR000836">
    <property type="entry name" value="PRTase_dom"/>
</dbReference>
<evidence type="ECO:0000313" key="4">
    <source>
        <dbReference type="EMBL" id="OGL88597.1"/>
    </source>
</evidence>
<feature type="domain" description="Phosphoribosyltransferase" evidence="3">
    <location>
        <begin position="11"/>
        <end position="131"/>
    </location>
</feature>
<dbReference type="EMBL" id="MGER01000022">
    <property type="protein sequence ID" value="OGL88597.1"/>
    <property type="molecule type" value="Genomic_DNA"/>
</dbReference>
<dbReference type="AlphaFoldDB" id="A0A1F7VF22"/>